<dbReference type="Proteomes" id="UP000297280">
    <property type="component" value="Unassembled WGS sequence"/>
</dbReference>
<protein>
    <submittedName>
        <fullName evidence="1">Uncharacterized protein</fullName>
    </submittedName>
</protein>
<keyword evidence="2" id="KW-1185">Reference proteome</keyword>
<sequence>MAATTKPNNVVMDDQRKNLIRDLLLGNLKPSRLSKLTPELIVMIMESLFNNGTVFPDYPDIIKALDVKSEATAFHYTLETFIRHSKRARLDQGSLNQFPKLLEPEHHVDGELKVGFMDKSGTKIQLQSMCESFGFRFYDLYITDLCLNFSSNHLTEFRTIDTLSNDKKAYMTTTMTPCAHLTEGVYYELSVDDPDISQSLKSYGSPAEDPPIVRQVTFWWIATEGLKADVSKIDQLEPLFNERSRNIMDTPKILWSHADHASRESVLLQRVLESGNLFPFLSRVWT</sequence>
<evidence type="ECO:0000313" key="2">
    <source>
        <dbReference type="Proteomes" id="UP000297280"/>
    </source>
</evidence>
<evidence type="ECO:0000313" key="1">
    <source>
        <dbReference type="EMBL" id="TGO85886.1"/>
    </source>
</evidence>
<proteinExistence type="predicted"/>
<reference evidence="1 2" key="1">
    <citation type="submission" date="2017-12" db="EMBL/GenBank/DDBJ databases">
        <title>Comparative genomics of Botrytis spp.</title>
        <authorList>
            <person name="Valero-Jimenez C.A."/>
            <person name="Tapia P."/>
            <person name="Veloso J."/>
            <person name="Silva-Moreno E."/>
            <person name="Staats M."/>
            <person name="Valdes J.H."/>
            <person name="Van Kan J.A.L."/>
        </authorList>
    </citation>
    <scope>NUCLEOTIDE SEQUENCE [LARGE SCALE GENOMIC DNA]</scope>
    <source>
        <strain evidence="1 2">MUCL3349</strain>
    </source>
</reference>
<organism evidence="1 2">
    <name type="scientific">Botrytis porri</name>
    <dbReference type="NCBI Taxonomy" id="87229"/>
    <lineage>
        <taxon>Eukaryota</taxon>
        <taxon>Fungi</taxon>
        <taxon>Dikarya</taxon>
        <taxon>Ascomycota</taxon>
        <taxon>Pezizomycotina</taxon>
        <taxon>Leotiomycetes</taxon>
        <taxon>Helotiales</taxon>
        <taxon>Sclerotiniaceae</taxon>
        <taxon>Botrytis</taxon>
    </lineage>
</organism>
<accession>A0A4Z1KKM9</accession>
<comment type="caution">
    <text evidence="1">The sequence shown here is derived from an EMBL/GenBank/DDBJ whole genome shotgun (WGS) entry which is preliminary data.</text>
</comment>
<gene>
    <name evidence="1" type="ORF">BPOR_0355g00060</name>
</gene>
<dbReference type="EMBL" id="PQXO01000354">
    <property type="protein sequence ID" value="TGO85886.1"/>
    <property type="molecule type" value="Genomic_DNA"/>
</dbReference>
<name>A0A4Z1KKM9_9HELO</name>
<dbReference type="AlphaFoldDB" id="A0A4Z1KKM9"/>